<dbReference type="Proteomes" id="UP000066284">
    <property type="component" value="Chromosome 1"/>
</dbReference>
<dbReference type="KEGG" id="nio:NITINOP_1632"/>
<protein>
    <submittedName>
        <fullName evidence="1">Uncharacterized protein</fullName>
    </submittedName>
</protein>
<evidence type="ECO:0000313" key="2">
    <source>
        <dbReference type="Proteomes" id="UP000066284"/>
    </source>
</evidence>
<proteinExistence type="predicted"/>
<evidence type="ECO:0000313" key="1">
    <source>
        <dbReference type="EMBL" id="CUQ66607.1"/>
    </source>
</evidence>
<name>A0A0S4KS84_9BACT</name>
<organism evidence="1 2">
    <name type="scientific">Candidatus Nitrospira inopinata</name>
    <dbReference type="NCBI Taxonomy" id="1715989"/>
    <lineage>
        <taxon>Bacteria</taxon>
        <taxon>Pseudomonadati</taxon>
        <taxon>Nitrospirota</taxon>
        <taxon>Nitrospiria</taxon>
        <taxon>Nitrospirales</taxon>
        <taxon>Nitrospiraceae</taxon>
        <taxon>Nitrospira</taxon>
    </lineage>
</organism>
<keyword evidence="2" id="KW-1185">Reference proteome</keyword>
<dbReference type="AlphaFoldDB" id="A0A0S4KS84"/>
<dbReference type="EMBL" id="LN885086">
    <property type="protein sequence ID" value="CUQ66607.1"/>
    <property type="molecule type" value="Genomic_DNA"/>
</dbReference>
<gene>
    <name evidence="1" type="ORF">NITINOP_1632</name>
</gene>
<dbReference type="STRING" id="1715989.NITINOP_1632"/>
<accession>A0A0S4KS84</accession>
<sequence length="73" mass="8154">MSHYKNRRLGGRRPFPLRSFPWSRNASCAASSVRLESRGSARGNSYALLRLTFTHTASHTISASFDNLKDGNL</sequence>
<reference evidence="2" key="1">
    <citation type="submission" date="2015-09" db="EMBL/GenBank/DDBJ databases">
        <authorList>
            <person name="Daims H."/>
        </authorList>
    </citation>
    <scope>NUCLEOTIDE SEQUENCE [LARGE SCALE GENOMIC DNA]</scope>
</reference>